<name>A0AAE0ZZN8_9GAST</name>
<dbReference type="AlphaFoldDB" id="A0AAE0ZZN8"/>
<gene>
    <name evidence="1" type="ORF">RRG08_060189</name>
</gene>
<dbReference type="EMBL" id="JAWDGP010002984">
    <property type="protein sequence ID" value="KAK3778263.1"/>
    <property type="molecule type" value="Genomic_DNA"/>
</dbReference>
<keyword evidence="2" id="KW-1185">Reference proteome</keyword>
<dbReference type="Proteomes" id="UP001283361">
    <property type="component" value="Unassembled WGS sequence"/>
</dbReference>
<evidence type="ECO:0000313" key="1">
    <source>
        <dbReference type="EMBL" id="KAK3778263.1"/>
    </source>
</evidence>
<proteinExistence type="predicted"/>
<accession>A0AAE0ZZN8</accession>
<sequence>MVNQASETGLPLKRNPAKSETTKMILLEKISGSNRFSNHPRTDKTSLTQAHLAPIVRKLISSSPAITTRQSIGKTRFPNTSSENSPQVIPALLCRHLFQQRARGKRWRSVISMDVLLPP</sequence>
<evidence type="ECO:0000313" key="2">
    <source>
        <dbReference type="Proteomes" id="UP001283361"/>
    </source>
</evidence>
<protein>
    <submittedName>
        <fullName evidence="1">Uncharacterized protein</fullName>
    </submittedName>
</protein>
<reference evidence="1" key="1">
    <citation type="journal article" date="2023" name="G3 (Bethesda)">
        <title>A reference genome for the long-term kleptoplast-retaining sea slug Elysia crispata morphotype clarki.</title>
        <authorList>
            <person name="Eastman K.E."/>
            <person name="Pendleton A.L."/>
            <person name="Shaikh M.A."/>
            <person name="Suttiyut T."/>
            <person name="Ogas R."/>
            <person name="Tomko P."/>
            <person name="Gavelis G."/>
            <person name="Widhalm J.R."/>
            <person name="Wisecaver J.H."/>
        </authorList>
    </citation>
    <scope>NUCLEOTIDE SEQUENCE</scope>
    <source>
        <strain evidence="1">ECLA1</strain>
    </source>
</reference>
<comment type="caution">
    <text evidence="1">The sequence shown here is derived from an EMBL/GenBank/DDBJ whole genome shotgun (WGS) entry which is preliminary data.</text>
</comment>
<organism evidence="1 2">
    <name type="scientific">Elysia crispata</name>
    <name type="common">lettuce slug</name>
    <dbReference type="NCBI Taxonomy" id="231223"/>
    <lineage>
        <taxon>Eukaryota</taxon>
        <taxon>Metazoa</taxon>
        <taxon>Spiralia</taxon>
        <taxon>Lophotrochozoa</taxon>
        <taxon>Mollusca</taxon>
        <taxon>Gastropoda</taxon>
        <taxon>Heterobranchia</taxon>
        <taxon>Euthyneura</taxon>
        <taxon>Panpulmonata</taxon>
        <taxon>Sacoglossa</taxon>
        <taxon>Placobranchoidea</taxon>
        <taxon>Plakobranchidae</taxon>
        <taxon>Elysia</taxon>
    </lineage>
</organism>